<keyword evidence="2" id="KW-0813">Transport</keyword>
<dbReference type="Pfam" id="PF03600">
    <property type="entry name" value="CitMHS"/>
    <property type="match status" value="1"/>
</dbReference>
<evidence type="ECO:0000313" key="33">
    <source>
        <dbReference type="Proteomes" id="UP000460881"/>
    </source>
</evidence>
<proteinExistence type="predicted"/>
<dbReference type="Proteomes" id="UP000430971">
    <property type="component" value="Unassembled WGS sequence"/>
</dbReference>
<feature type="transmembrane region" description="Helical" evidence="7">
    <location>
        <begin position="226"/>
        <end position="259"/>
    </location>
</feature>
<accession>E5Y169</accession>
<dbReference type="Proteomes" id="UP000261186">
    <property type="component" value="Unassembled WGS sequence"/>
</dbReference>
<evidence type="ECO:0000313" key="36">
    <source>
        <dbReference type="Proteomes" id="UP000467387"/>
    </source>
</evidence>
<dbReference type="AlphaFoldDB" id="A0A075NB38"/>
<dbReference type="EMBL" id="WDWU01000001">
    <property type="protein sequence ID" value="KAB7057925.1"/>
    <property type="molecule type" value="Genomic_DNA"/>
</dbReference>
<evidence type="ECO:0000313" key="26">
    <source>
        <dbReference type="Proteomes" id="UP000182842"/>
    </source>
</evidence>
<reference evidence="20 27" key="4">
    <citation type="submission" date="2017-12" db="EMBL/GenBank/DDBJ databases">
        <title>Bifidobacterium longum APC/DPC strains.</title>
        <authorList>
            <person name="Arboleya S."/>
        </authorList>
    </citation>
    <scope>NUCLEOTIDE SEQUENCE [LARGE SCALE GENOMIC DNA]</scope>
    <source>
        <strain evidence="20 27">APC1503</strain>
    </source>
</reference>
<feature type="transmembrane region" description="Helical" evidence="7">
    <location>
        <begin position="333"/>
        <end position="355"/>
    </location>
</feature>
<evidence type="ECO:0000313" key="29">
    <source>
        <dbReference type="Proteomes" id="UP000261288"/>
    </source>
</evidence>
<accession>A0A075NB38</accession>
<reference evidence="9 25" key="1">
    <citation type="submission" date="2014-06" db="EMBL/GenBank/DDBJ databases">
        <authorList>
            <person name="Zhao X."/>
        </authorList>
    </citation>
    <scope>NUCLEOTIDE SEQUENCE [LARGE SCALE GENOMIC DNA]</scope>
    <source>
        <strain evidence="9 25">BXY01</strain>
    </source>
</reference>
<dbReference type="Proteomes" id="UP000461165">
    <property type="component" value="Unassembled WGS sequence"/>
</dbReference>
<feature type="transmembrane region" description="Helical" evidence="7">
    <location>
        <begin position="37"/>
        <end position="58"/>
    </location>
</feature>
<evidence type="ECO:0000256" key="5">
    <source>
        <dbReference type="ARBA" id="ARBA00022989"/>
    </source>
</evidence>
<evidence type="ECO:0000259" key="8">
    <source>
        <dbReference type="Pfam" id="PF03600"/>
    </source>
</evidence>
<evidence type="ECO:0000313" key="35">
    <source>
        <dbReference type="Proteomes" id="UP000466472"/>
    </source>
</evidence>
<feature type="transmembrane region" description="Helical" evidence="7">
    <location>
        <begin position="121"/>
        <end position="139"/>
    </location>
</feature>
<feature type="transmembrane region" description="Helical" evidence="7">
    <location>
        <begin position="266"/>
        <end position="285"/>
    </location>
</feature>
<evidence type="ECO:0000313" key="30">
    <source>
        <dbReference type="Proteomes" id="UP000265775"/>
    </source>
</evidence>
<evidence type="ECO:0000313" key="10">
    <source>
        <dbReference type="EMBL" id="KAB6839183.1"/>
    </source>
</evidence>
<dbReference type="EMBL" id="WDVF01000001">
    <property type="protein sequence ID" value="KAB7138200.1"/>
    <property type="molecule type" value="Genomic_DNA"/>
</dbReference>
<dbReference type="EMBL" id="QSAR01000002">
    <property type="protein sequence ID" value="RGW65593.1"/>
    <property type="molecule type" value="Genomic_DNA"/>
</dbReference>
<dbReference type="EMBL" id="QSRH01000004">
    <property type="protein sequence ID" value="RGL03519.1"/>
    <property type="molecule type" value="Genomic_DNA"/>
</dbReference>
<dbReference type="Proteomes" id="UP000265775">
    <property type="component" value="Unassembled WGS sequence"/>
</dbReference>
<feature type="transmembrane region" description="Helical" evidence="7">
    <location>
        <begin position="12"/>
        <end position="31"/>
    </location>
</feature>
<keyword evidence="3" id="KW-1003">Cell membrane</keyword>
<keyword evidence="6 7" id="KW-0472">Membrane</keyword>
<dbReference type="GeneID" id="69577710"/>
<dbReference type="CDD" id="cd01117">
    <property type="entry name" value="YbiR_permease"/>
    <property type="match status" value="1"/>
</dbReference>
<dbReference type="EMBL" id="WDUB01000004">
    <property type="protein sequence ID" value="KAB7203731.1"/>
    <property type="molecule type" value="Genomic_DNA"/>
</dbReference>
<dbReference type="Proteomes" id="UP001195937">
    <property type="component" value="Unassembled WGS sequence"/>
</dbReference>
<dbReference type="EMBL" id="WDRM01000019">
    <property type="protein sequence ID" value="KAB7336344.1"/>
    <property type="molecule type" value="Genomic_DNA"/>
</dbReference>
<evidence type="ECO:0000313" key="19">
    <source>
        <dbReference type="EMBL" id="MZU07664.1"/>
    </source>
</evidence>
<dbReference type="RefSeq" id="WP_007053675.1">
    <property type="nucleotide sequence ID" value="NZ_AP014658.1"/>
</dbReference>
<evidence type="ECO:0000256" key="7">
    <source>
        <dbReference type="SAM" id="Phobius"/>
    </source>
</evidence>
<evidence type="ECO:0000313" key="22">
    <source>
        <dbReference type="EMBL" id="RGL52505.1"/>
    </source>
</evidence>
<evidence type="ECO:0000313" key="27">
    <source>
        <dbReference type="Proteomes" id="UP000232654"/>
    </source>
</evidence>
<dbReference type="Proteomes" id="UP000232654">
    <property type="component" value="Unassembled WGS sequence"/>
</dbReference>
<dbReference type="OMA" id="GNPHNIF"/>
<reference evidence="31 32" key="6">
    <citation type="journal article" date="2019" name="Nat. Med.">
        <title>A library of human gut bacterial isolates paired with longitudinal multiomics data enables mechanistic microbiome research.</title>
        <authorList>
            <person name="Poyet M."/>
            <person name="Groussin M."/>
            <person name="Gibbons S.M."/>
            <person name="Avila-Pacheco J."/>
            <person name="Jiang X."/>
            <person name="Kearney S.M."/>
            <person name="Perrotta A.R."/>
            <person name="Berdy B."/>
            <person name="Zhao S."/>
            <person name="Lieberman T.D."/>
            <person name="Swanson P.K."/>
            <person name="Smith M."/>
            <person name="Roesemann S."/>
            <person name="Alexander J.E."/>
            <person name="Rich S.A."/>
            <person name="Livny J."/>
            <person name="Vlamakis H."/>
            <person name="Clish C."/>
            <person name="Bullock K."/>
            <person name="Deik A."/>
            <person name="Scott J."/>
            <person name="Pierce K.A."/>
            <person name="Xavier R.J."/>
            <person name="Alm E.J."/>
        </authorList>
    </citation>
    <scope>NUCLEOTIDE SEQUENCE [LARGE SCALE GENOMIC DNA]</scope>
    <source>
        <strain evidence="14 37">BIOML-A136</strain>
        <strain evidence="13 34">BIOML-A166</strain>
        <strain evidence="12 32">BIOML-A201</strain>
        <strain evidence="11 36">BIOML-A210</strain>
        <strain evidence="10 38">BIOML-A320</strain>
        <strain evidence="18 35">BIOML-A395</strain>
        <strain evidence="19">BIOML-A409</strain>
        <strain evidence="16 33">BIOML-A55</strain>
        <strain evidence="15 31">BIOML-A65</strain>
    </source>
</reference>
<dbReference type="Proteomes" id="UP000182842">
    <property type="component" value="Unassembled WGS sequence"/>
</dbReference>
<dbReference type="GO" id="GO:0055085">
    <property type="term" value="P:transmembrane transport"/>
    <property type="evidence" value="ECO:0007669"/>
    <property type="project" value="InterPro"/>
</dbReference>
<dbReference type="Proteomes" id="UP000638311">
    <property type="component" value="Unassembled WGS sequence"/>
</dbReference>
<feature type="transmembrane region" description="Helical" evidence="7">
    <location>
        <begin position="79"/>
        <end position="109"/>
    </location>
</feature>
<evidence type="ECO:0000313" key="18">
    <source>
        <dbReference type="EMBL" id="MZR87942.1"/>
    </source>
</evidence>
<reference evidence="24 26" key="3">
    <citation type="submission" date="2016-10" db="EMBL/GenBank/DDBJ databases">
        <authorList>
            <person name="Varghese N."/>
            <person name="Submissions S."/>
        </authorList>
    </citation>
    <scope>NUCLEOTIDE SEQUENCE [LARGE SCALE GENOMIC DNA]</scope>
    <source>
        <strain evidence="24 26">DSM 20219</strain>
    </source>
</reference>
<evidence type="ECO:0000313" key="17">
    <source>
        <dbReference type="EMBL" id="MBV3439118.1"/>
    </source>
</evidence>
<evidence type="ECO:0000313" key="32">
    <source>
        <dbReference type="Proteomes" id="UP000432196"/>
    </source>
</evidence>
<evidence type="ECO:0000313" key="24">
    <source>
        <dbReference type="EMBL" id="SEB34381.1"/>
    </source>
</evidence>
<dbReference type="Proteomes" id="UP000028505">
    <property type="component" value="Chromosome"/>
</dbReference>
<dbReference type="GO" id="GO:0005886">
    <property type="term" value="C:plasma membrane"/>
    <property type="evidence" value="ECO:0007669"/>
    <property type="project" value="UniProtKB-SubCell"/>
</dbReference>
<dbReference type="EMBL" id="JAHOFX010000015">
    <property type="protein sequence ID" value="MBV3439118.1"/>
    <property type="molecule type" value="Genomic_DNA"/>
</dbReference>
<sequence>MRRWLINVAKNETILIVAAILALISCFIVPPDADYKSYIHASTISQLICLMIVVCGFQRIGVFRIIGSRLLEKVSTMRGLVITLVALTFFSAMFITNDVALVTFVPFAVAVLIMAGQEDKTILVVTLMTIGANVGSMLTPIGNAHNLYLKALTGMPTMEFLGIMAPYSGTAAVLLVIVISVVFGGKPVGDLGDLETGVLAPERNKHQPDEIRITGYGAGYGGWRTIVYSLLFIVCLLAVSDVIPLWVMCVIVVVVFLFTDRRVFKYVDWGLPLTFCMFFIFIGNMKRVPEFYELARSLVGGHPLEVAVGSSQVISNVPTTILLSGFCDQWRDLIIGTNLGGMGTLIASMASLISYKNVVRQYPHKKGRYLAVYSAVNVLFLAVLLTLSWIIEPSL</sequence>
<evidence type="ECO:0000313" key="9">
    <source>
        <dbReference type="EMBL" id="AIF90117.1"/>
    </source>
</evidence>
<reference evidence="9 25" key="2">
    <citation type="submission" date="2014-07" db="EMBL/GenBank/DDBJ databases">
        <title>Bifidobacterium longum genome.</title>
        <authorList>
            <person name="Yuan J."/>
            <person name="Wei X."/>
            <person name="Li H."/>
            <person name="Liu W."/>
            <person name="Wang X."/>
        </authorList>
    </citation>
    <scope>NUCLEOTIDE SEQUENCE [LARGE SCALE GENOMIC DNA]</scope>
    <source>
        <strain evidence="9 25">BXY01</strain>
    </source>
</reference>
<gene>
    <name evidence="20" type="ORF">APC1503_0532</name>
    <name evidence="23" type="ORF">DWV59_02040</name>
    <name evidence="22" type="ORF">DXC63_00025</name>
    <name evidence="21" type="ORF">DXC85_06900</name>
    <name evidence="16" type="ORF">GBB63_07775</name>
    <name evidence="15" type="ORF">GBB73_07950</name>
    <name evidence="14" type="ORF">GBC45_04010</name>
    <name evidence="13" type="ORF">GBC97_00825</name>
    <name evidence="12" type="ORF">GBI83_01140</name>
    <name evidence="11" type="ORF">GBI87_00185</name>
    <name evidence="10" type="ORF">GBK08_00825</name>
    <name evidence="9" type="ORF">GS08_02855</name>
    <name evidence="18" type="ORF">GT999_01170</name>
    <name evidence="19" type="ORF">GUA24_01175</name>
    <name evidence="17" type="ORF">KSW34_09025</name>
    <name evidence="24" type="ORF">SAMN04489748_0448</name>
</gene>
<dbReference type="KEGG" id="blx:GS08_02855"/>
<evidence type="ECO:0000256" key="4">
    <source>
        <dbReference type="ARBA" id="ARBA00022692"/>
    </source>
</evidence>
<evidence type="ECO:0000313" key="31">
    <source>
        <dbReference type="Proteomes" id="UP000430971"/>
    </source>
</evidence>
<dbReference type="InterPro" id="IPR004680">
    <property type="entry name" value="Cit_transptr-like_dom"/>
</dbReference>
<dbReference type="Proteomes" id="UP000476628">
    <property type="component" value="Unassembled WGS sequence"/>
</dbReference>
<dbReference type="PANTHER" id="PTHR43302:SF5">
    <property type="entry name" value="TRANSPORTER ARSB-RELATED"/>
    <property type="match status" value="1"/>
</dbReference>
<feature type="domain" description="Citrate transporter-like" evidence="8">
    <location>
        <begin position="15"/>
        <end position="323"/>
    </location>
</feature>
<dbReference type="Proteomes" id="UP000467387">
    <property type="component" value="Unassembled WGS sequence"/>
</dbReference>
<organism evidence="12 32">
    <name type="scientific">Bifidobacterium longum</name>
    <dbReference type="NCBI Taxonomy" id="216816"/>
    <lineage>
        <taxon>Bacteria</taxon>
        <taxon>Bacillati</taxon>
        <taxon>Actinomycetota</taxon>
        <taxon>Actinomycetes</taxon>
        <taxon>Bifidobacteriales</taxon>
        <taxon>Bifidobacteriaceae</taxon>
        <taxon>Bifidobacterium</taxon>
    </lineage>
</organism>
<evidence type="ECO:0000256" key="1">
    <source>
        <dbReference type="ARBA" id="ARBA00004651"/>
    </source>
</evidence>
<evidence type="ECO:0000313" key="12">
    <source>
        <dbReference type="EMBL" id="KAB7074741.1"/>
    </source>
</evidence>
<evidence type="ECO:0000313" key="23">
    <source>
        <dbReference type="EMBL" id="RGW65593.1"/>
    </source>
</evidence>
<evidence type="ECO:0000256" key="6">
    <source>
        <dbReference type="ARBA" id="ARBA00023136"/>
    </source>
</evidence>
<dbReference type="EMBL" id="WDRC01000019">
    <property type="protein sequence ID" value="KAB7358117.1"/>
    <property type="molecule type" value="Genomic_DNA"/>
</dbReference>
<dbReference type="EMBL" id="QSRZ01000001">
    <property type="protein sequence ID" value="RGL52505.1"/>
    <property type="molecule type" value="Genomic_DNA"/>
</dbReference>
<dbReference type="EMBL" id="PJDT01000011">
    <property type="protein sequence ID" value="PKC90110.1"/>
    <property type="molecule type" value="Genomic_DNA"/>
</dbReference>
<evidence type="ECO:0000313" key="14">
    <source>
        <dbReference type="EMBL" id="KAB7203731.1"/>
    </source>
</evidence>
<evidence type="ECO:0000313" key="21">
    <source>
        <dbReference type="EMBL" id="RGL03519.1"/>
    </source>
</evidence>
<dbReference type="EMBL" id="FNRW01000002">
    <property type="protein sequence ID" value="SEB34381.1"/>
    <property type="molecule type" value="Genomic_DNA"/>
</dbReference>
<evidence type="ECO:0000313" key="13">
    <source>
        <dbReference type="EMBL" id="KAB7138200.1"/>
    </source>
</evidence>
<dbReference type="EMBL" id="WXDR01000002">
    <property type="protein sequence ID" value="MZU07664.1"/>
    <property type="molecule type" value="Genomic_DNA"/>
</dbReference>
<dbReference type="Proteomes" id="UP000432196">
    <property type="component" value="Unassembled WGS sequence"/>
</dbReference>
<feature type="transmembrane region" description="Helical" evidence="7">
    <location>
        <begin position="367"/>
        <end position="391"/>
    </location>
</feature>
<keyword evidence="5 7" id="KW-1133">Transmembrane helix</keyword>
<evidence type="ECO:0000313" key="11">
    <source>
        <dbReference type="EMBL" id="KAB7057925.1"/>
    </source>
</evidence>
<dbReference type="EMBL" id="CP008885">
    <property type="protein sequence ID" value="AIF90117.1"/>
    <property type="molecule type" value="Genomic_DNA"/>
</dbReference>
<dbReference type="Proteomes" id="UP000261288">
    <property type="component" value="Unassembled WGS sequence"/>
</dbReference>
<evidence type="ECO:0000313" key="38">
    <source>
        <dbReference type="Proteomes" id="UP000478746"/>
    </source>
</evidence>
<protein>
    <submittedName>
        <fullName evidence="12">Anion transporter</fullName>
    </submittedName>
    <submittedName>
        <fullName evidence="9">Citrate transporter</fullName>
    </submittedName>
    <submittedName>
        <fullName evidence="24">Na+/H+ antiporter NhaD</fullName>
    </submittedName>
</protein>
<dbReference type="EMBL" id="WEAY01000001">
    <property type="protein sequence ID" value="KAB6839183.1"/>
    <property type="molecule type" value="Genomic_DNA"/>
</dbReference>
<evidence type="ECO:0000313" key="25">
    <source>
        <dbReference type="Proteomes" id="UP000028505"/>
    </source>
</evidence>
<dbReference type="PANTHER" id="PTHR43302">
    <property type="entry name" value="TRANSPORTER ARSB-RELATED"/>
    <property type="match status" value="1"/>
</dbReference>
<name>A0A075NB38_BIFLN</name>
<evidence type="ECO:0000313" key="28">
    <source>
        <dbReference type="Proteomes" id="UP000261186"/>
    </source>
</evidence>
<keyword evidence="4 7" id="KW-0812">Transmembrane</keyword>
<dbReference type="Proteomes" id="UP000466472">
    <property type="component" value="Unassembled WGS sequence"/>
</dbReference>
<comment type="subcellular location">
    <subcellularLocation>
        <location evidence="1">Cell membrane</location>
        <topology evidence="1">Multi-pass membrane protein</topology>
    </subcellularLocation>
</comment>
<dbReference type="Proteomes" id="UP000478746">
    <property type="component" value="Unassembled WGS sequence"/>
</dbReference>
<dbReference type="Proteomes" id="UP000460881">
    <property type="component" value="Unassembled WGS sequence"/>
</dbReference>
<reference evidence="17" key="7">
    <citation type="submission" date="2021-06" db="EMBL/GenBank/DDBJ databases">
        <title>Collection of gut derived symbiotic bacterial strains cultured from healthy donors.</title>
        <authorList>
            <person name="Lin H."/>
            <person name="Littmann E."/>
            <person name="Pamer E.G."/>
        </authorList>
    </citation>
    <scope>NUCLEOTIDE SEQUENCE</scope>
    <source>
        <strain evidence="17">MSK.19.9</strain>
    </source>
</reference>
<dbReference type="EMBL" id="WDWL01000002">
    <property type="protein sequence ID" value="KAB7074741.1"/>
    <property type="molecule type" value="Genomic_DNA"/>
</dbReference>
<evidence type="ECO:0000313" key="34">
    <source>
        <dbReference type="Proteomes" id="UP000461165"/>
    </source>
</evidence>
<evidence type="ECO:0000313" key="37">
    <source>
        <dbReference type="Proteomes" id="UP000476628"/>
    </source>
</evidence>
<dbReference type="PROSITE" id="PS51257">
    <property type="entry name" value="PROKAR_LIPOPROTEIN"/>
    <property type="match status" value="1"/>
</dbReference>
<feature type="transmembrane region" description="Helical" evidence="7">
    <location>
        <begin position="160"/>
        <end position="183"/>
    </location>
</feature>
<evidence type="ECO:0000313" key="16">
    <source>
        <dbReference type="EMBL" id="KAB7358117.1"/>
    </source>
</evidence>
<dbReference type="EMBL" id="WXEF01000002">
    <property type="protein sequence ID" value="MZR87942.1"/>
    <property type="molecule type" value="Genomic_DNA"/>
</dbReference>
<evidence type="ECO:0000313" key="20">
    <source>
        <dbReference type="EMBL" id="PKC90110.1"/>
    </source>
</evidence>
<evidence type="ECO:0000313" key="15">
    <source>
        <dbReference type="EMBL" id="KAB7336344.1"/>
    </source>
</evidence>
<reference evidence="28 29" key="5">
    <citation type="submission" date="2018-08" db="EMBL/GenBank/DDBJ databases">
        <title>A genome reference for cultivated species of the human gut microbiota.</title>
        <authorList>
            <person name="Zou Y."/>
            <person name="Xue W."/>
            <person name="Luo G."/>
        </authorList>
    </citation>
    <scope>NUCLEOTIDE SEQUENCE [LARGE SCALE GENOMIC DNA]</scope>
    <source>
        <strain evidence="23 30">AF11-12</strain>
        <strain evidence="22 29">TF06-45A</strain>
        <strain evidence="21 28">TF08-4AC</strain>
    </source>
</reference>
<evidence type="ECO:0000256" key="3">
    <source>
        <dbReference type="ARBA" id="ARBA00022475"/>
    </source>
</evidence>
<evidence type="ECO:0000256" key="2">
    <source>
        <dbReference type="ARBA" id="ARBA00022448"/>
    </source>
</evidence>